<protein>
    <submittedName>
        <fullName evidence="2">Uncharacterized protein</fullName>
    </submittedName>
</protein>
<evidence type="ECO:0000313" key="3">
    <source>
        <dbReference type="Proteomes" id="UP001430848"/>
    </source>
</evidence>
<evidence type="ECO:0000313" key="2">
    <source>
        <dbReference type="EMBL" id="KAK7714734.1"/>
    </source>
</evidence>
<reference evidence="2 3" key="1">
    <citation type="submission" date="2024-02" db="EMBL/GenBank/DDBJ databases">
        <title>De novo assembly and annotation of 12 fungi associated with fruit tree decline syndrome in Ontario, Canada.</title>
        <authorList>
            <person name="Sulman M."/>
            <person name="Ellouze W."/>
            <person name="Ilyukhin E."/>
        </authorList>
    </citation>
    <scope>NUCLEOTIDE SEQUENCE [LARGE SCALE GENOMIC DNA]</scope>
    <source>
        <strain evidence="2 3">M169</strain>
    </source>
</reference>
<feature type="compositionally biased region" description="Polar residues" evidence="1">
    <location>
        <begin position="24"/>
        <end position="41"/>
    </location>
</feature>
<evidence type="ECO:0000256" key="1">
    <source>
        <dbReference type="SAM" id="MobiDB-lite"/>
    </source>
</evidence>
<dbReference type="EMBL" id="JAKNSF020000113">
    <property type="protein sequence ID" value="KAK7714734.1"/>
    <property type="molecule type" value="Genomic_DNA"/>
</dbReference>
<name>A0ABR1NTS9_DIAER</name>
<dbReference type="Proteomes" id="UP001430848">
    <property type="component" value="Unassembled WGS sequence"/>
</dbReference>
<feature type="region of interest" description="Disordered" evidence="1">
    <location>
        <begin position="1"/>
        <end position="98"/>
    </location>
</feature>
<comment type="caution">
    <text evidence="2">The sequence shown here is derived from an EMBL/GenBank/DDBJ whole genome shotgun (WGS) entry which is preliminary data.</text>
</comment>
<feature type="compositionally biased region" description="Low complexity" evidence="1">
    <location>
        <begin position="64"/>
        <end position="85"/>
    </location>
</feature>
<proteinExistence type="predicted"/>
<gene>
    <name evidence="2" type="ORF">SLS63_011625</name>
</gene>
<keyword evidence="3" id="KW-1185">Reference proteome</keyword>
<organism evidence="2 3">
    <name type="scientific">Diaporthe eres</name>
    <name type="common">Phomopsis oblonga</name>
    <dbReference type="NCBI Taxonomy" id="83184"/>
    <lineage>
        <taxon>Eukaryota</taxon>
        <taxon>Fungi</taxon>
        <taxon>Dikarya</taxon>
        <taxon>Ascomycota</taxon>
        <taxon>Pezizomycotina</taxon>
        <taxon>Sordariomycetes</taxon>
        <taxon>Sordariomycetidae</taxon>
        <taxon>Diaporthales</taxon>
        <taxon>Diaporthaceae</taxon>
        <taxon>Diaporthe</taxon>
        <taxon>Diaporthe eres species complex</taxon>
    </lineage>
</organism>
<accession>A0ABR1NTS9</accession>
<sequence>MPPPATKQPTANGGAKRAAADQPVDQQPTKRQRKPATSAQKPATPVQKPTPPAQKSIIPAQKLTPTAHQPASPAQQPPTTTDPAPVVYDQAGPLPSTLADEPMHLPDYELAKIETSVVVEPDITKPRPEGKEALAWDQAIAMVVELLDENLKKGKGRILRPTPLARLRELADAIEEYIARPGRDALLDRMAGDLLNVRYVRVIEDGIWDGQFDRIPERGWAITQATSHEDKDKVVREAWEKRAAEYAGPSLAEAQKDIFKYFDRP</sequence>